<accession>A0ABD1L3K0</accession>
<comment type="caution">
    <text evidence="2">The sequence shown here is derived from an EMBL/GenBank/DDBJ whole genome shotgun (WGS) entry which is preliminary data.</text>
</comment>
<dbReference type="Proteomes" id="UP001603857">
    <property type="component" value="Unassembled WGS sequence"/>
</dbReference>
<reference evidence="2 3" key="1">
    <citation type="submission" date="2024-08" db="EMBL/GenBank/DDBJ databases">
        <title>Insights into the chromosomal genome structure of Flemingia macrophylla.</title>
        <authorList>
            <person name="Ding Y."/>
            <person name="Zhao Y."/>
            <person name="Bi W."/>
            <person name="Wu M."/>
            <person name="Zhao G."/>
            <person name="Gong Y."/>
            <person name="Li W."/>
            <person name="Zhang P."/>
        </authorList>
    </citation>
    <scope>NUCLEOTIDE SEQUENCE [LARGE SCALE GENOMIC DNA]</scope>
    <source>
        <strain evidence="2">DYQJB</strain>
        <tissue evidence="2">Leaf</tissue>
    </source>
</reference>
<feature type="compositionally biased region" description="Basic and acidic residues" evidence="1">
    <location>
        <begin position="1"/>
        <end position="14"/>
    </location>
</feature>
<evidence type="ECO:0000313" key="3">
    <source>
        <dbReference type="Proteomes" id="UP001603857"/>
    </source>
</evidence>
<evidence type="ECO:0000256" key="1">
    <source>
        <dbReference type="SAM" id="MobiDB-lite"/>
    </source>
</evidence>
<dbReference type="EMBL" id="JBGMDY010000011">
    <property type="protein sequence ID" value="KAL2318090.1"/>
    <property type="molecule type" value="Genomic_DNA"/>
</dbReference>
<sequence>MKEPASRDVGRERSALAAEESDRTVSAALDLRNPLAILLPPLRAVLPRRLLQNHRKAQTPSPPGLAGHRAGIGHRRRVVLPSVGCAVLPDRPGPARTRPPPGRYGVAQLGGFGRSAVGEGGVGEAVWDSHLALRAAQGARRAGVGFHAD</sequence>
<protein>
    <submittedName>
        <fullName evidence="2">Uncharacterized protein</fullName>
    </submittedName>
</protein>
<organism evidence="2 3">
    <name type="scientific">Flemingia macrophylla</name>
    <dbReference type="NCBI Taxonomy" id="520843"/>
    <lineage>
        <taxon>Eukaryota</taxon>
        <taxon>Viridiplantae</taxon>
        <taxon>Streptophyta</taxon>
        <taxon>Embryophyta</taxon>
        <taxon>Tracheophyta</taxon>
        <taxon>Spermatophyta</taxon>
        <taxon>Magnoliopsida</taxon>
        <taxon>eudicotyledons</taxon>
        <taxon>Gunneridae</taxon>
        <taxon>Pentapetalae</taxon>
        <taxon>rosids</taxon>
        <taxon>fabids</taxon>
        <taxon>Fabales</taxon>
        <taxon>Fabaceae</taxon>
        <taxon>Papilionoideae</taxon>
        <taxon>50 kb inversion clade</taxon>
        <taxon>NPAAA clade</taxon>
        <taxon>indigoferoid/millettioid clade</taxon>
        <taxon>Phaseoleae</taxon>
        <taxon>Flemingia</taxon>
    </lineage>
</organism>
<evidence type="ECO:0000313" key="2">
    <source>
        <dbReference type="EMBL" id="KAL2318090.1"/>
    </source>
</evidence>
<name>A0ABD1L3K0_9FABA</name>
<feature type="region of interest" description="Disordered" evidence="1">
    <location>
        <begin position="1"/>
        <end position="24"/>
    </location>
</feature>
<dbReference type="AlphaFoldDB" id="A0ABD1L3K0"/>
<gene>
    <name evidence="2" type="ORF">Fmac_031966</name>
</gene>
<proteinExistence type="predicted"/>
<keyword evidence="3" id="KW-1185">Reference proteome</keyword>